<feature type="domain" description="DUF3700" evidence="1">
    <location>
        <begin position="2"/>
        <end position="232"/>
    </location>
</feature>
<organism evidence="2 3">
    <name type="scientific">Linum trigynum</name>
    <dbReference type="NCBI Taxonomy" id="586398"/>
    <lineage>
        <taxon>Eukaryota</taxon>
        <taxon>Viridiplantae</taxon>
        <taxon>Streptophyta</taxon>
        <taxon>Embryophyta</taxon>
        <taxon>Tracheophyta</taxon>
        <taxon>Spermatophyta</taxon>
        <taxon>Magnoliopsida</taxon>
        <taxon>eudicotyledons</taxon>
        <taxon>Gunneridae</taxon>
        <taxon>Pentapetalae</taxon>
        <taxon>rosids</taxon>
        <taxon>fabids</taxon>
        <taxon>Malpighiales</taxon>
        <taxon>Linaceae</taxon>
        <taxon>Linum</taxon>
    </lineage>
</organism>
<evidence type="ECO:0000313" key="2">
    <source>
        <dbReference type="EMBL" id="CAL1352840.1"/>
    </source>
</evidence>
<evidence type="ECO:0000313" key="3">
    <source>
        <dbReference type="Proteomes" id="UP001497516"/>
    </source>
</evidence>
<accession>A0AAV2C8K0</accession>
<dbReference type="InterPro" id="IPR044828">
    <property type="entry name" value="TSJT1-like"/>
</dbReference>
<protein>
    <recommendedName>
        <fullName evidence="1">DUF3700 domain-containing protein</fullName>
    </recommendedName>
</protein>
<dbReference type="Gene3D" id="3.60.20.10">
    <property type="entry name" value="Glutamine Phosphoribosylpyrophosphate, subunit 1, domain 1"/>
    <property type="match status" value="1"/>
</dbReference>
<dbReference type="CDD" id="cd01910">
    <property type="entry name" value="Wali7"/>
    <property type="match status" value="1"/>
</dbReference>
<name>A0AAV2C8K0_9ROSI</name>
<reference evidence="2 3" key="1">
    <citation type="submission" date="2024-04" db="EMBL/GenBank/DDBJ databases">
        <authorList>
            <person name="Fracassetti M."/>
        </authorList>
    </citation>
    <scope>NUCLEOTIDE SEQUENCE [LARGE SCALE GENOMIC DNA]</scope>
</reference>
<dbReference type="InterPro" id="IPR029055">
    <property type="entry name" value="Ntn_hydrolases_N"/>
</dbReference>
<dbReference type="SUPFAM" id="SSF56235">
    <property type="entry name" value="N-terminal nucleophile aminohydrolases (Ntn hydrolases)"/>
    <property type="match status" value="1"/>
</dbReference>
<proteinExistence type="predicted"/>
<dbReference type="InterPro" id="IPR024286">
    <property type="entry name" value="DUF3700"/>
</dbReference>
<gene>
    <name evidence="2" type="ORF">LTRI10_LOCUS777</name>
</gene>
<keyword evidence="3" id="KW-1185">Reference proteome</keyword>
<dbReference type="PANTHER" id="PTHR45952">
    <property type="entry name" value="ALUMINUM INDUCED PROTEIN WITH YGL AND LRDR MOTIFS"/>
    <property type="match status" value="1"/>
</dbReference>
<sequence length="257" mass="28143">MLAIFHKACAHPPEELNSPSSIKNKAKKLPEETLTDFLSRNPHNSSSISFGKSAAALAYVRPDSVLSLRQQRLFCGVDDIYCLFLGSLNNLCSLNRQYGLASKCSNEAMLVIEAYRTLRDRGPYPADQVVKDLDGTFAFVIYDSKNGTVFVALGSDGGVKLYWGIAADGSVVICDDLEVIKAGCAKSFAPFPSGFMFHSEGGLMSFEHPMHKVRAMPRTDSEGVLCGATFKVDLYQRINSLPRNGSAANWTEWDSHS</sequence>
<dbReference type="SMART" id="SM01172">
    <property type="entry name" value="DUF3700"/>
    <property type="match status" value="1"/>
</dbReference>
<dbReference type="PANTHER" id="PTHR45952:SF2">
    <property type="entry name" value="OS04G0679400 PROTEIN"/>
    <property type="match status" value="1"/>
</dbReference>
<dbReference type="AlphaFoldDB" id="A0AAV2C8K0"/>
<dbReference type="EMBL" id="OZ034813">
    <property type="protein sequence ID" value="CAL1352840.1"/>
    <property type="molecule type" value="Genomic_DNA"/>
</dbReference>
<dbReference type="Pfam" id="PF12481">
    <property type="entry name" value="DUF3700"/>
    <property type="match status" value="1"/>
</dbReference>
<dbReference type="Proteomes" id="UP001497516">
    <property type="component" value="Chromosome 1"/>
</dbReference>
<evidence type="ECO:0000259" key="1">
    <source>
        <dbReference type="SMART" id="SM01172"/>
    </source>
</evidence>